<dbReference type="NCBIfam" id="TIGR01256">
    <property type="entry name" value="modA"/>
    <property type="match status" value="1"/>
</dbReference>
<accession>A0A4Z0FAR5</accession>
<dbReference type="GO" id="GO:0030973">
    <property type="term" value="F:molybdate ion binding"/>
    <property type="evidence" value="ECO:0007669"/>
    <property type="project" value="InterPro"/>
</dbReference>
<dbReference type="RefSeq" id="WP_135281522.1">
    <property type="nucleotide sequence ID" value="NZ_SRIO01000006.1"/>
</dbReference>
<reference evidence="6 7" key="1">
    <citation type="journal article" date="2019" name="ISME J.">
        <title>Candidatus Macondimonas diazotrophica, a novel gammaproteobacterial genus dominating crude-oil-contaminated coastal sediments.</title>
        <authorList>
            <person name="Karthikeyan S."/>
            <person name="Konstantinidis K."/>
        </authorList>
    </citation>
    <scope>NUCLEOTIDE SEQUENCE [LARGE SCALE GENOMIC DNA]</scope>
    <source>
        <strain evidence="6 7">KTK01</strain>
    </source>
</reference>
<comment type="caution">
    <text evidence="6">The sequence shown here is derived from an EMBL/GenBank/DDBJ whole genome shotgun (WGS) entry which is preliminary data.</text>
</comment>
<dbReference type="PANTHER" id="PTHR30632">
    <property type="entry name" value="MOLYBDATE-BINDING PERIPLASMIC PROTEIN"/>
    <property type="match status" value="1"/>
</dbReference>
<keyword evidence="4" id="KW-0500">Molybdenum</keyword>
<dbReference type="SUPFAM" id="SSF53850">
    <property type="entry name" value="Periplasmic binding protein-like II"/>
    <property type="match status" value="1"/>
</dbReference>
<evidence type="ECO:0000256" key="5">
    <source>
        <dbReference type="SAM" id="SignalP"/>
    </source>
</evidence>
<dbReference type="GO" id="GO:0015689">
    <property type="term" value="P:molybdate ion transport"/>
    <property type="evidence" value="ECO:0007669"/>
    <property type="project" value="InterPro"/>
</dbReference>
<dbReference type="EMBL" id="SRIO01000006">
    <property type="protein sequence ID" value="TFZ82852.1"/>
    <property type="molecule type" value="Genomic_DNA"/>
</dbReference>
<dbReference type="InterPro" id="IPR005950">
    <property type="entry name" value="ModA"/>
</dbReference>
<dbReference type="InterPro" id="IPR050682">
    <property type="entry name" value="ModA/WtpA"/>
</dbReference>
<dbReference type="PANTHER" id="PTHR30632:SF14">
    <property type="entry name" value="TUNGSTATE_MOLYBDATE_CHROMATE-BINDING PROTEIN MODA"/>
    <property type="match status" value="1"/>
</dbReference>
<keyword evidence="3 5" id="KW-0732">Signal</keyword>
<feature type="chain" id="PRO_5021278343" evidence="5">
    <location>
        <begin position="25"/>
        <end position="260"/>
    </location>
</feature>
<feature type="signal peptide" evidence="5">
    <location>
        <begin position="1"/>
        <end position="24"/>
    </location>
</feature>
<evidence type="ECO:0000256" key="3">
    <source>
        <dbReference type="ARBA" id="ARBA00022729"/>
    </source>
</evidence>
<name>A0A4Z0FAR5_9GAMM</name>
<keyword evidence="7" id="KW-1185">Reference proteome</keyword>
<keyword evidence="2 4" id="KW-0479">Metal-binding</keyword>
<evidence type="ECO:0000313" key="7">
    <source>
        <dbReference type="Proteomes" id="UP000297890"/>
    </source>
</evidence>
<dbReference type="CDD" id="cd13539">
    <property type="entry name" value="PBP2_AvModA"/>
    <property type="match status" value="1"/>
</dbReference>
<feature type="binding site" evidence="4">
    <location>
        <position position="61"/>
    </location>
    <ligand>
        <name>molybdate</name>
        <dbReference type="ChEBI" id="CHEBI:36264"/>
    </ligand>
</feature>
<dbReference type="PIRSF" id="PIRSF004846">
    <property type="entry name" value="ModA"/>
    <property type="match status" value="1"/>
</dbReference>
<evidence type="ECO:0000256" key="2">
    <source>
        <dbReference type="ARBA" id="ARBA00022723"/>
    </source>
</evidence>
<organism evidence="6 7">
    <name type="scientific">Candidatus Macondimonas diazotrophica</name>
    <dbReference type="NCBI Taxonomy" id="2305248"/>
    <lineage>
        <taxon>Bacteria</taxon>
        <taxon>Pseudomonadati</taxon>
        <taxon>Pseudomonadota</taxon>
        <taxon>Gammaproteobacteria</taxon>
        <taxon>Chromatiales</taxon>
        <taxon>Ectothiorhodospiraceae</taxon>
        <taxon>Candidatus Macondimonas</taxon>
    </lineage>
</organism>
<dbReference type="Proteomes" id="UP000297890">
    <property type="component" value="Unassembled WGS sequence"/>
</dbReference>
<evidence type="ECO:0000256" key="4">
    <source>
        <dbReference type="PIRSR" id="PIRSR004846-1"/>
    </source>
</evidence>
<dbReference type="AlphaFoldDB" id="A0A4Z0FAR5"/>
<protein>
    <submittedName>
        <fullName evidence="6">Molybdate ABC transporter substrate-binding protein</fullName>
    </submittedName>
</protein>
<dbReference type="InterPro" id="IPR044084">
    <property type="entry name" value="AvModA-like_subst-bd"/>
</dbReference>
<dbReference type="Gene3D" id="3.40.190.10">
    <property type="entry name" value="Periplasmic binding protein-like II"/>
    <property type="match status" value="2"/>
</dbReference>
<dbReference type="GO" id="GO:0046872">
    <property type="term" value="F:metal ion binding"/>
    <property type="evidence" value="ECO:0007669"/>
    <property type="project" value="UniProtKB-KW"/>
</dbReference>
<gene>
    <name evidence="6" type="primary">modA</name>
    <name evidence="6" type="ORF">E4680_06135</name>
</gene>
<evidence type="ECO:0000256" key="1">
    <source>
        <dbReference type="ARBA" id="ARBA00009175"/>
    </source>
</evidence>
<feature type="binding site" evidence="4">
    <location>
        <position position="169"/>
    </location>
    <ligand>
        <name>molybdate</name>
        <dbReference type="ChEBI" id="CHEBI:36264"/>
    </ligand>
</feature>
<dbReference type="OrthoDB" id="9785015at2"/>
<dbReference type="Pfam" id="PF13531">
    <property type="entry name" value="SBP_bac_11"/>
    <property type="match status" value="1"/>
</dbReference>
<sequence>MRQSVLRRAALATLLLLIMPAAQAAEVVAAVAANFAAAMARIEPDFEQASGHQLTVVLGSSGKFLQQIRQGAPFDVLLSADAERPALLEQSGLGVPGSRFTYAIGRLVLWSPQPDAFTDGKAYLKAGAFRHLVIANPVVAPYGAAAQRTLEQLGLWASLQDRIVRAEDIGQGYAMAGSGAAEAAFVAYSAVLAGRKPGSQWLVPHHLYPPLDQDAILITRARDNPAALALLDYLKMPAAREVIASLGYDLPAHRPEKSAP</sequence>
<proteinExistence type="inferred from homology"/>
<evidence type="ECO:0000313" key="6">
    <source>
        <dbReference type="EMBL" id="TFZ82852.1"/>
    </source>
</evidence>
<comment type="similarity">
    <text evidence="1">Belongs to the bacterial solute-binding protein ModA family.</text>
</comment>